<feature type="domain" description="PTS EIIB type-1" evidence="5">
    <location>
        <begin position="45"/>
        <end position="120"/>
    </location>
</feature>
<dbReference type="GO" id="GO:0008982">
    <property type="term" value="F:protein-N(PI)-phosphohistidine-sugar phosphotransferase activity"/>
    <property type="evidence" value="ECO:0007669"/>
    <property type="project" value="InterPro"/>
</dbReference>
<evidence type="ECO:0000259" key="5">
    <source>
        <dbReference type="PROSITE" id="PS51098"/>
    </source>
</evidence>
<dbReference type="AlphaFoldDB" id="A0A4P6MT86"/>
<dbReference type="PROSITE" id="PS51098">
    <property type="entry name" value="PTS_EIIB_TYPE_1"/>
    <property type="match status" value="1"/>
</dbReference>
<evidence type="ECO:0000256" key="1">
    <source>
        <dbReference type="ARBA" id="ARBA00022679"/>
    </source>
</evidence>
<dbReference type="OrthoDB" id="400941at2"/>
<evidence type="ECO:0000256" key="3">
    <source>
        <dbReference type="PROSITE-ProRule" id="PRU00421"/>
    </source>
</evidence>
<proteinExistence type="predicted"/>
<keyword evidence="2" id="KW-0598">Phosphotransferase system</keyword>
<accession>A0A4P6MT86</accession>
<keyword evidence="4" id="KW-0812">Transmembrane</keyword>
<keyword evidence="6" id="KW-0813">Transport</keyword>
<gene>
    <name evidence="6" type="ORF">EG856_01175</name>
</gene>
<keyword evidence="1" id="KW-0808">Transferase</keyword>
<evidence type="ECO:0000313" key="7">
    <source>
        <dbReference type="Proteomes" id="UP000289326"/>
    </source>
</evidence>
<dbReference type="SUPFAM" id="SSF55604">
    <property type="entry name" value="Glucose permease domain IIB"/>
    <property type="match status" value="1"/>
</dbReference>
<evidence type="ECO:0000256" key="4">
    <source>
        <dbReference type="SAM" id="Phobius"/>
    </source>
</evidence>
<dbReference type="RefSeq" id="WP_130429315.1">
    <property type="nucleotide sequence ID" value="NZ_CP034841.1"/>
</dbReference>
<reference evidence="6 7" key="1">
    <citation type="submission" date="2019-01" db="EMBL/GenBank/DDBJ databases">
        <title>Complete sequence and annotation of the Mycoplasma phocirhinis strain 852T genome.</title>
        <authorList>
            <person name="Frasca S.Jr."/>
            <person name="Kutish G.F."/>
            <person name="Castellanos Gell J."/>
            <person name="Michaels D.L."/>
            <person name="Brown D.R."/>
        </authorList>
    </citation>
    <scope>NUCLEOTIDE SEQUENCE [LARGE SCALE GENOMIC DNA]</scope>
    <source>
        <strain evidence="6 7">852</strain>
    </source>
</reference>
<keyword evidence="4" id="KW-0472">Membrane</keyword>
<keyword evidence="4" id="KW-1133">Transmembrane helix</keyword>
<keyword evidence="7" id="KW-1185">Reference proteome</keyword>
<organism evidence="6 7">
    <name type="scientific">Mycoplasmopsis phocirhinis</name>
    <dbReference type="NCBI Taxonomy" id="142650"/>
    <lineage>
        <taxon>Bacteria</taxon>
        <taxon>Bacillati</taxon>
        <taxon>Mycoplasmatota</taxon>
        <taxon>Mycoplasmoidales</taxon>
        <taxon>Metamycoplasmataceae</taxon>
        <taxon>Mycoplasmopsis</taxon>
    </lineage>
</organism>
<dbReference type="Proteomes" id="UP000289326">
    <property type="component" value="Chromosome"/>
</dbReference>
<evidence type="ECO:0000256" key="2">
    <source>
        <dbReference type="ARBA" id="ARBA00022683"/>
    </source>
</evidence>
<dbReference type="GO" id="GO:0009401">
    <property type="term" value="P:phosphoenolpyruvate-dependent sugar phosphotransferase system"/>
    <property type="evidence" value="ECO:0007669"/>
    <property type="project" value="UniProtKB-KW"/>
</dbReference>
<dbReference type="InterPro" id="IPR001996">
    <property type="entry name" value="PTS_IIB_1"/>
</dbReference>
<comment type="caution">
    <text evidence="3">Lacks conserved residue(s) required for the propagation of feature annotation.</text>
</comment>
<dbReference type="EMBL" id="CP034841">
    <property type="protein sequence ID" value="QBF34537.1"/>
    <property type="molecule type" value="Genomic_DNA"/>
</dbReference>
<dbReference type="KEGG" id="mphi:EG856_01175"/>
<name>A0A4P6MT86_9BACT</name>
<feature type="transmembrane region" description="Helical" evidence="4">
    <location>
        <begin position="7"/>
        <end position="26"/>
    </location>
</feature>
<keyword evidence="6" id="KW-0762">Sugar transport</keyword>
<protein>
    <submittedName>
        <fullName evidence="6">PTS sugar transporter subunit IIA</fullName>
    </submittedName>
</protein>
<dbReference type="InterPro" id="IPR036878">
    <property type="entry name" value="Glu_permease_IIB"/>
</dbReference>
<evidence type="ECO:0000313" key="6">
    <source>
        <dbReference type="EMBL" id="QBF34537.1"/>
    </source>
</evidence>
<dbReference type="Gene3D" id="3.30.1360.60">
    <property type="entry name" value="Glucose permease domain IIB"/>
    <property type="match status" value="1"/>
</dbReference>
<sequence>MTKKDKFLVVILTIFTLGFCWLYWYLKNKKHQQILTGKQQITLSQNKVDELISLLGGKQNISDVSASGSRLFIVVDKKDLVKANQIMNNKLASGVFMSSNKITLIMGEYAQTYAQQLTNN</sequence>